<evidence type="ECO:0000256" key="4">
    <source>
        <dbReference type="PROSITE-ProRule" id="PRU00175"/>
    </source>
</evidence>
<dbReference type="GO" id="GO:0008270">
    <property type="term" value="F:zinc ion binding"/>
    <property type="evidence" value="ECO:0007669"/>
    <property type="project" value="UniProtKB-KW"/>
</dbReference>
<proteinExistence type="predicted"/>
<dbReference type="SUPFAM" id="SSF53732">
    <property type="entry name" value="Aconitase iron-sulfur domain"/>
    <property type="match status" value="1"/>
</dbReference>
<dbReference type="Proteomes" id="UP000653305">
    <property type="component" value="Unassembled WGS sequence"/>
</dbReference>
<dbReference type="InterPro" id="IPR001030">
    <property type="entry name" value="Acoase/IPM_deHydtase_lsu_aba"/>
</dbReference>
<dbReference type="Gene3D" id="3.30.499.10">
    <property type="entry name" value="Aconitase, domain 3"/>
    <property type="match status" value="1"/>
</dbReference>
<sequence>MTVASSWNPNLCFRAKRQVDEIAEGGDEGKSPKQAKLVDDQQESSDLSFLVHLIHPDGPSLIKDKDSMTGASNWNPNLRFTKPFSPKTRACSIPTRTGLSPNPIWARSSGRMFLNNGYLCIKTLFGFQVKLGYLGRVVFNTEGILYPDSVVGTESHTKMINGQGVAGWGVGGIEAEAAMLGQVCCICLAKYLNNDELRELPCSHFFYKECVDKWLKINASCPLCKAEVSETVLRSITEATANLRNNTV</sequence>
<dbReference type="InterPro" id="IPR013083">
    <property type="entry name" value="Znf_RING/FYVE/PHD"/>
</dbReference>
<gene>
    <name evidence="6" type="ORF">PHJA_001485100</name>
</gene>
<keyword evidence="4" id="KW-0863">Zinc-finger</keyword>
<comment type="caution">
    <text evidence="6">The sequence shown here is derived from an EMBL/GenBank/DDBJ whole genome shotgun (WGS) entry which is preliminary data.</text>
</comment>
<dbReference type="EMBL" id="BMAC01000314">
    <property type="protein sequence ID" value="GFP93407.1"/>
    <property type="molecule type" value="Genomic_DNA"/>
</dbReference>
<organism evidence="6 7">
    <name type="scientific">Phtheirospermum japonicum</name>
    <dbReference type="NCBI Taxonomy" id="374723"/>
    <lineage>
        <taxon>Eukaryota</taxon>
        <taxon>Viridiplantae</taxon>
        <taxon>Streptophyta</taxon>
        <taxon>Embryophyta</taxon>
        <taxon>Tracheophyta</taxon>
        <taxon>Spermatophyta</taxon>
        <taxon>Magnoliopsida</taxon>
        <taxon>eudicotyledons</taxon>
        <taxon>Gunneridae</taxon>
        <taxon>Pentapetalae</taxon>
        <taxon>asterids</taxon>
        <taxon>lamiids</taxon>
        <taxon>Lamiales</taxon>
        <taxon>Orobanchaceae</taxon>
        <taxon>Orobanchaceae incertae sedis</taxon>
        <taxon>Phtheirospermum</taxon>
    </lineage>
</organism>
<evidence type="ECO:0000259" key="5">
    <source>
        <dbReference type="PROSITE" id="PS50089"/>
    </source>
</evidence>
<dbReference type="Pfam" id="PF13639">
    <property type="entry name" value="zf-RING_2"/>
    <property type="match status" value="1"/>
</dbReference>
<evidence type="ECO:0000313" key="6">
    <source>
        <dbReference type="EMBL" id="GFP93407.1"/>
    </source>
</evidence>
<dbReference type="SMART" id="SM00184">
    <property type="entry name" value="RING"/>
    <property type="match status" value="1"/>
</dbReference>
<dbReference type="GO" id="GO:0051536">
    <property type="term" value="F:iron-sulfur cluster binding"/>
    <property type="evidence" value="ECO:0007669"/>
    <property type="project" value="UniProtKB-KW"/>
</dbReference>
<evidence type="ECO:0000256" key="2">
    <source>
        <dbReference type="ARBA" id="ARBA00023004"/>
    </source>
</evidence>
<dbReference type="SUPFAM" id="SSF57850">
    <property type="entry name" value="RING/U-box"/>
    <property type="match status" value="1"/>
</dbReference>
<dbReference type="InterPro" id="IPR001841">
    <property type="entry name" value="Znf_RING"/>
</dbReference>
<reference evidence="6" key="1">
    <citation type="submission" date="2020-07" db="EMBL/GenBank/DDBJ databases">
        <title>Ethylene signaling mediates host invasion by parasitic plants.</title>
        <authorList>
            <person name="Yoshida S."/>
        </authorList>
    </citation>
    <scope>NUCLEOTIDE SEQUENCE</scope>
    <source>
        <strain evidence="6">Okayama</strain>
    </source>
</reference>
<dbReference type="PANTHER" id="PTHR46225:SF2">
    <property type="entry name" value="C3H4 TYPE ZINC FINGER PROTEIN"/>
    <property type="match status" value="1"/>
</dbReference>
<dbReference type="PRINTS" id="PR00415">
    <property type="entry name" value="ACONITASE"/>
</dbReference>
<dbReference type="InterPro" id="IPR015931">
    <property type="entry name" value="Acnase/IPM_dHydase_lsu_aba_1/3"/>
</dbReference>
<dbReference type="AlphaFoldDB" id="A0A830BYY3"/>
<protein>
    <submittedName>
        <fullName evidence="6">E3 ubiquitin-protein ligase at1g12760</fullName>
    </submittedName>
</protein>
<keyword evidence="4" id="KW-0862">Zinc</keyword>
<dbReference type="Gene3D" id="3.30.40.10">
    <property type="entry name" value="Zinc/RING finger domain, C3HC4 (zinc finger)"/>
    <property type="match status" value="1"/>
</dbReference>
<evidence type="ECO:0000256" key="1">
    <source>
        <dbReference type="ARBA" id="ARBA00022723"/>
    </source>
</evidence>
<keyword evidence="7" id="KW-1185">Reference proteome</keyword>
<dbReference type="OrthoDB" id="2224430at2759"/>
<keyword evidence="1" id="KW-0479">Metal-binding</keyword>
<dbReference type="PROSITE" id="PS50089">
    <property type="entry name" value="ZF_RING_2"/>
    <property type="match status" value="1"/>
</dbReference>
<accession>A0A830BYY3</accession>
<keyword evidence="2" id="KW-0408">Iron</keyword>
<name>A0A830BYY3_9LAMI</name>
<evidence type="ECO:0000256" key="3">
    <source>
        <dbReference type="ARBA" id="ARBA00023014"/>
    </source>
</evidence>
<keyword evidence="3" id="KW-0411">Iron-sulfur</keyword>
<dbReference type="InterPro" id="IPR036008">
    <property type="entry name" value="Aconitase_4Fe-4S_dom"/>
</dbReference>
<dbReference type="PANTHER" id="PTHR46225">
    <property type="entry name" value="C3H4 TYPE ZINC FINGER PROTEIN"/>
    <property type="match status" value="1"/>
</dbReference>
<feature type="domain" description="RING-type" evidence="5">
    <location>
        <begin position="184"/>
        <end position="225"/>
    </location>
</feature>
<evidence type="ECO:0000313" key="7">
    <source>
        <dbReference type="Proteomes" id="UP000653305"/>
    </source>
</evidence>